<dbReference type="STRING" id="1935.B1H20_10545"/>
<name>A0A1V0U9B9_STRVN</name>
<dbReference type="RefSeq" id="WP_030116483.1">
    <property type="nucleotide sequence ID" value="NZ_CP020570.1"/>
</dbReference>
<gene>
    <name evidence="1" type="ORF">B1H20_10545</name>
</gene>
<evidence type="ECO:0000313" key="1">
    <source>
        <dbReference type="EMBL" id="ARF61799.1"/>
    </source>
</evidence>
<sequence length="103" mass="10999">MADGTLSVPGDLPRRFTQFGDISRIVNELGTLNEKINVANRTAGGRDDVYAKEYHKFVDSTGKGLTYGLEGLSELLEMVGINGNTASTILNDAEEDANHLAAG</sequence>
<dbReference type="Proteomes" id="UP000192445">
    <property type="component" value="Chromosome"/>
</dbReference>
<dbReference type="EMBL" id="CP020570">
    <property type="protein sequence ID" value="ARF61799.1"/>
    <property type="molecule type" value="Genomic_DNA"/>
</dbReference>
<dbReference type="KEGG" id="svu:B1H20_10545"/>
<organism evidence="1 2">
    <name type="scientific">Streptomyces violaceoruber</name>
    <dbReference type="NCBI Taxonomy" id="1935"/>
    <lineage>
        <taxon>Bacteria</taxon>
        <taxon>Bacillati</taxon>
        <taxon>Actinomycetota</taxon>
        <taxon>Actinomycetes</taxon>
        <taxon>Kitasatosporales</taxon>
        <taxon>Streptomycetaceae</taxon>
        <taxon>Streptomyces</taxon>
        <taxon>Streptomyces violaceoruber group</taxon>
    </lineage>
</organism>
<accession>A0A1V0U9B9</accession>
<dbReference type="GeneID" id="63979980"/>
<evidence type="ECO:0000313" key="2">
    <source>
        <dbReference type="Proteomes" id="UP000192445"/>
    </source>
</evidence>
<proteinExistence type="predicted"/>
<dbReference type="AlphaFoldDB" id="A0A1V0U9B9"/>
<reference evidence="1 2" key="1">
    <citation type="submission" date="2017-03" db="EMBL/GenBank/DDBJ databases">
        <title>Complete Genome Sequence of a natural compounds producer, Streptomyces violaceus S21.</title>
        <authorList>
            <person name="Zhong C."/>
            <person name="Zhao Z."/>
            <person name="Fu J."/>
            <person name="Zong G."/>
            <person name="Qin R."/>
            <person name="Cao G."/>
        </authorList>
    </citation>
    <scope>NUCLEOTIDE SEQUENCE [LARGE SCALE GENOMIC DNA]</scope>
    <source>
        <strain evidence="1 2">S21</strain>
    </source>
</reference>
<protein>
    <submittedName>
        <fullName evidence="1">Uncharacterized protein</fullName>
    </submittedName>
</protein>
<dbReference type="OrthoDB" id="4219613at2"/>